<evidence type="ECO:0008006" key="3">
    <source>
        <dbReference type="Google" id="ProtNLM"/>
    </source>
</evidence>
<protein>
    <recommendedName>
        <fullName evidence="3">Terminase</fullName>
    </recommendedName>
</protein>
<organism evidence="1 2">
    <name type="scientific">Glutamicibacter mishrai</name>
    <dbReference type="NCBI Taxonomy" id="1775880"/>
    <lineage>
        <taxon>Bacteria</taxon>
        <taxon>Bacillati</taxon>
        <taxon>Actinomycetota</taxon>
        <taxon>Actinomycetes</taxon>
        <taxon>Micrococcales</taxon>
        <taxon>Micrococcaceae</taxon>
        <taxon>Glutamicibacter</taxon>
    </lineage>
</organism>
<dbReference type="EMBL" id="CP032549">
    <property type="protein sequence ID" value="QIV87532.1"/>
    <property type="molecule type" value="Genomic_DNA"/>
</dbReference>
<keyword evidence="2" id="KW-1185">Reference proteome</keyword>
<evidence type="ECO:0000313" key="2">
    <source>
        <dbReference type="Proteomes" id="UP000502331"/>
    </source>
</evidence>
<dbReference type="Gene3D" id="3.40.50.300">
    <property type="entry name" value="P-loop containing nucleotide triphosphate hydrolases"/>
    <property type="match status" value="1"/>
</dbReference>
<reference evidence="1 2" key="1">
    <citation type="submission" date="2018-09" db="EMBL/GenBank/DDBJ databases">
        <title>Glutamicibacter mishrai S5-52T (LMG 29155T = KCTC 39846T).</title>
        <authorList>
            <person name="Das S.K."/>
        </authorList>
    </citation>
    <scope>NUCLEOTIDE SEQUENCE [LARGE SCALE GENOMIC DNA]</scope>
    <source>
        <strain evidence="1 2">S5-52</strain>
    </source>
</reference>
<dbReference type="AlphaFoldDB" id="A0A6H0SIM8"/>
<dbReference type="InterPro" id="IPR027417">
    <property type="entry name" value="P-loop_NTPase"/>
</dbReference>
<sequence>MCGVNLLQWQRGVMGELFAYDASGAWAATEFGALVARQNGKGEILLGYDLAHLFMFPRANGAHKTILHTSHETKTNDEAFQKLEAVIRSVPQLDARVAHIYTANGQEGVTLKPRKGQKRGDRIRFVARSKNSGRGFTASNVIYDEAQEFSRQAYKAISYTQTTIKNRQELFAGTVPEDGVNDSEVFEGLRDRGRDTEAFPRTGWAEWSPTGAEDPDLADSIDKSDEAAWMQANPSAGYLIELETIAEQLERDKSPNAEDFGMERLSIWPARRPEAEVVLHDMDLALWADQVVSESEFPLPVGGALTVNLGRGGGFATVSYAARLTDGRIAVRTLHTATQTLWVPAKLLEFKNKYQPSIVALDSKNCAPVLTDIDALQIPYMSLNASEIAGAFGLFIESWNSGQVAHYDEVGLRESFAHAGTRPLVGGTTWEQVDPAEPITQAQSVTFAFWAVKKFESAPPKVEAVIRGIR</sequence>
<evidence type="ECO:0000313" key="1">
    <source>
        <dbReference type="EMBL" id="QIV87532.1"/>
    </source>
</evidence>
<gene>
    <name evidence="1" type="ORF">D3791_10620</name>
</gene>
<name>A0A6H0SIM8_9MICC</name>
<accession>A0A6H0SIM8</accession>
<proteinExistence type="predicted"/>
<dbReference type="Proteomes" id="UP000502331">
    <property type="component" value="Chromosome"/>
</dbReference>